<dbReference type="Proteomes" id="UP000030753">
    <property type="component" value="Unassembled WGS sequence"/>
</dbReference>
<protein>
    <submittedName>
        <fullName evidence="1">Uncharacterized protein</fullName>
    </submittedName>
</protein>
<name>W9HS44_FUSOX</name>
<dbReference type="AlphaFoldDB" id="W9HS44"/>
<evidence type="ECO:0000313" key="1">
    <source>
        <dbReference type="EMBL" id="EWY83046.1"/>
    </source>
</evidence>
<organism evidence="1 2">
    <name type="scientific">Fusarium oxysporum NRRL 32931</name>
    <dbReference type="NCBI Taxonomy" id="660029"/>
    <lineage>
        <taxon>Eukaryota</taxon>
        <taxon>Fungi</taxon>
        <taxon>Dikarya</taxon>
        <taxon>Ascomycota</taxon>
        <taxon>Pezizomycotina</taxon>
        <taxon>Sordariomycetes</taxon>
        <taxon>Hypocreomycetidae</taxon>
        <taxon>Hypocreales</taxon>
        <taxon>Nectriaceae</taxon>
        <taxon>Fusarium</taxon>
        <taxon>Fusarium oxysporum species complex</taxon>
    </lineage>
</organism>
<sequence>MLVVEMPLVSKVEHLEWLQSLLVAVASCIFILKLNNGLLPNTDRIRAPEVKPDPEKPFRAADHRIGDLFLVDHAAGVTQTVCNFGRRFTLGWKGDAPHNVEPRNSQGEDPSNGVKYFAFDRAAFVANEREIALSCASVPLRCRNESLKRHQPQRMAAQECGMLHLHNHQLRSSNRNEDERRASWADL</sequence>
<dbReference type="HOGENOM" id="CLU_071639_0_0_1"/>
<gene>
    <name evidence="1" type="ORF">FOYG_15122</name>
</gene>
<evidence type="ECO:0000313" key="2">
    <source>
        <dbReference type="Proteomes" id="UP000030753"/>
    </source>
</evidence>
<accession>W9HS44</accession>
<proteinExistence type="predicted"/>
<reference evidence="1 2" key="1">
    <citation type="submission" date="2011-06" db="EMBL/GenBank/DDBJ databases">
        <title>The Genome Sequence of Fusarium oxysporum FOSC 3-a.</title>
        <authorList>
            <consortium name="The Broad Institute Genome Sequencing Platform"/>
            <person name="Ma L.-J."/>
            <person name="Gale L.R."/>
            <person name="Schwartz D.C."/>
            <person name="Zhou S."/>
            <person name="Corby-Kistler H."/>
            <person name="Young S.K."/>
            <person name="Zeng Q."/>
            <person name="Gargeya S."/>
            <person name="Fitzgerald M."/>
            <person name="Haas B."/>
            <person name="Abouelleil A."/>
            <person name="Alvarado L."/>
            <person name="Arachchi H.M."/>
            <person name="Berlin A."/>
            <person name="Brown A."/>
            <person name="Chapman S.B."/>
            <person name="Chen Z."/>
            <person name="Dunbar C."/>
            <person name="Freedman E."/>
            <person name="Gearin G."/>
            <person name="Gellesch M."/>
            <person name="Goldberg J."/>
            <person name="Griggs A."/>
            <person name="Gujja S."/>
            <person name="Heiman D."/>
            <person name="Howarth C."/>
            <person name="Larson L."/>
            <person name="Lui A."/>
            <person name="MacDonald P.J.P."/>
            <person name="Mehta T."/>
            <person name="Montmayeur A."/>
            <person name="Murphy C."/>
            <person name="Neiman D."/>
            <person name="Pearson M."/>
            <person name="Priest M."/>
            <person name="Roberts A."/>
            <person name="Saif S."/>
            <person name="Shea T."/>
            <person name="Shenoy N."/>
            <person name="Sisk P."/>
            <person name="Stolte C."/>
            <person name="Sykes S."/>
            <person name="Wortman J."/>
            <person name="Nusbaum C."/>
            <person name="Birren B."/>
        </authorList>
    </citation>
    <scope>NUCLEOTIDE SEQUENCE [LARGE SCALE GENOMIC DNA]</scope>
    <source>
        <strain evidence="2">FOSC 3-a</strain>
    </source>
</reference>
<dbReference type="OrthoDB" id="5305386at2759"/>
<dbReference type="EMBL" id="JH717848">
    <property type="protein sequence ID" value="EWY83046.1"/>
    <property type="molecule type" value="Genomic_DNA"/>
</dbReference>